<dbReference type="PANTHER" id="PTHR12558">
    <property type="entry name" value="CELL DIVISION CYCLE 16,23,27"/>
    <property type="match status" value="1"/>
</dbReference>
<feature type="repeat" description="TPR" evidence="1">
    <location>
        <begin position="94"/>
        <end position="127"/>
    </location>
</feature>
<evidence type="ECO:0000256" key="1">
    <source>
        <dbReference type="PROSITE-ProRule" id="PRU00339"/>
    </source>
</evidence>
<dbReference type="EMBL" id="CAXJRC010000042">
    <property type="protein sequence ID" value="CAL2107884.1"/>
    <property type="molecule type" value="Genomic_DNA"/>
</dbReference>
<gene>
    <name evidence="3" type="ORF">T190115A13A_50126</name>
</gene>
<accession>A0ABM9PQ68</accession>
<dbReference type="InterPro" id="IPR019734">
    <property type="entry name" value="TPR_rpt"/>
</dbReference>
<feature type="transmembrane region" description="Helical" evidence="2">
    <location>
        <begin position="20"/>
        <end position="42"/>
    </location>
</feature>
<keyword evidence="4" id="KW-1185">Reference proteome</keyword>
<evidence type="ECO:0000313" key="3">
    <source>
        <dbReference type="EMBL" id="CAL2107884.1"/>
    </source>
</evidence>
<evidence type="ECO:0000256" key="2">
    <source>
        <dbReference type="SAM" id="Phobius"/>
    </source>
</evidence>
<proteinExistence type="predicted"/>
<dbReference type="Pfam" id="PF14559">
    <property type="entry name" value="TPR_19"/>
    <property type="match status" value="1"/>
</dbReference>
<dbReference type="SMART" id="SM00028">
    <property type="entry name" value="TPR"/>
    <property type="match status" value="3"/>
</dbReference>
<evidence type="ECO:0000313" key="4">
    <source>
        <dbReference type="Proteomes" id="UP001497602"/>
    </source>
</evidence>
<keyword evidence="2" id="KW-1133">Transmembrane helix</keyword>
<organism evidence="3 4">
    <name type="scientific">Tenacibaculum vairaonense</name>
    <dbReference type="NCBI Taxonomy" id="3137860"/>
    <lineage>
        <taxon>Bacteria</taxon>
        <taxon>Pseudomonadati</taxon>
        <taxon>Bacteroidota</taxon>
        <taxon>Flavobacteriia</taxon>
        <taxon>Flavobacteriales</taxon>
        <taxon>Flavobacteriaceae</taxon>
        <taxon>Tenacibaculum</taxon>
    </lineage>
</organism>
<dbReference type="Proteomes" id="UP001497602">
    <property type="component" value="Unassembled WGS sequence"/>
</dbReference>
<name>A0ABM9PQ68_9FLAO</name>
<protein>
    <submittedName>
        <fullName evidence="3">TPR repeat-containing protein</fullName>
    </submittedName>
</protein>
<keyword evidence="1" id="KW-0802">TPR repeat</keyword>
<dbReference type="Gene3D" id="1.25.40.10">
    <property type="entry name" value="Tetratricopeptide repeat domain"/>
    <property type="match status" value="1"/>
</dbReference>
<comment type="caution">
    <text evidence="3">The sequence shown here is derived from an EMBL/GenBank/DDBJ whole genome shotgun (WGS) entry which is preliminary data.</text>
</comment>
<dbReference type="SUPFAM" id="SSF48452">
    <property type="entry name" value="TPR-like"/>
    <property type="match status" value="1"/>
</dbReference>
<dbReference type="PANTHER" id="PTHR12558:SF13">
    <property type="entry name" value="CELL DIVISION CYCLE PROTEIN 27 HOMOLOG"/>
    <property type="match status" value="1"/>
</dbReference>
<sequence length="329" mass="37846">MVIIQNLHKKNVEKHLKKTLIGLLCKLVCVFCCFLVSGNILAQDSIPATASNDERDHINFQKHFFKAITQKAINNYQNAVDALESCNELAPNNKAVFFELSKNYHKLHRYVEAVEYANKALSIEPDNLWVLEHLVQVHRKNNAIDEAIKVQKKIAKNRPKKQQYLVYLYLQKNDKASAKALLSKLEKAKLLTPWLKRTKKRLFTIKSEPTEIVNKPSDSNVENVFNKNKTFASLKQLLTKLDTENNPKLLDYSVQGISLFPAQPLVYLMNGRANNKSKQYKKAISSLQNGIDFVIDNPTMELNFYNEFIRSYDGLGDSKNANKYRKKLK</sequence>
<dbReference type="PROSITE" id="PS50005">
    <property type="entry name" value="TPR"/>
    <property type="match status" value="1"/>
</dbReference>
<reference evidence="3 4" key="1">
    <citation type="submission" date="2024-05" db="EMBL/GenBank/DDBJ databases">
        <authorList>
            <person name="Duchaud E."/>
        </authorList>
    </citation>
    <scope>NUCLEOTIDE SEQUENCE [LARGE SCALE GENOMIC DNA]</scope>
    <source>
        <strain evidence="3">Ena-SAMPLE-TAB-13-05-2024-13:56:06:370-140305</strain>
    </source>
</reference>
<dbReference type="InterPro" id="IPR011990">
    <property type="entry name" value="TPR-like_helical_dom_sf"/>
</dbReference>
<keyword evidence="2" id="KW-0812">Transmembrane</keyword>
<keyword evidence="2" id="KW-0472">Membrane</keyword>